<dbReference type="Pfam" id="PF00501">
    <property type="entry name" value="AMP-binding"/>
    <property type="match status" value="1"/>
</dbReference>
<evidence type="ECO:0000313" key="6">
    <source>
        <dbReference type="Proteomes" id="UP000718281"/>
    </source>
</evidence>
<evidence type="ECO:0000313" key="5">
    <source>
        <dbReference type="EMBL" id="MBL0002681.1"/>
    </source>
</evidence>
<dbReference type="PROSITE" id="PS00455">
    <property type="entry name" value="AMP_BINDING"/>
    <property type="match status" value="1"/>
</dbReference>
<dbReference type="AlphaFoldDB" id="A0A934X4M3"/>
<dbReference type="GO" id="GO:0005524">
    <property type="term" value="F:ATP binding"/>
    <property type="evidence" value="ECO:0007669"/>
    <property type="project" value="UniProtKB-KW"/>
</dbReference>
<evidence type="ECO:0000256" key="2">
    <source>
        <dbReference type="ARBA" id="ARBA00022840"/>
    </source>
</evidence>
<accession>A0A934X4M3</accession>
<dbReference type="PANTHER" id="PTHR43272:SF33">
    <property type="entry name" value="AMP-BINDING DOMAIN-CONTAINING PROTEIN-RELATED"/>
    <property type="match status" value="1"/>
</dbReference>
<dbReference type="SUPFAM" id="SSF56801">
    <property type="entry name" value="Acetyl-CoA synthetase-like"/>
    <property type="match status" value="1"/>
</dbReference>
<reference evidence="4 6" key="1">
    <citation type="submission" date="2020-10" db="EMBL/GenBank/DDBJ databases">
        <title>Connecting structure to function with the recovery of over 1000 high-quality activated sludge metagenome-assembled genomes encoding full-length rRNA genes using long-read sequencing.</title>
        <authorList>
            <person name="Singleton C.M."/>
            <person name="Petriglieri F."/>
            <person name="Kristensen J.M."/>
            <person name="Kirkegaard R.H."/>
            <person name="Michaelsen T.Y."/>
            <person name="Andersen M.H."/>
            <person name="Karst S.M."/>
            <person name="Dueholm M.S."/>
            <person name="Nielsen P.H."/>
            <person name="Albertsen M."/>
        </authorList>
    </citation>
    <scope>NUCLEOTIDE SEQUENCE [LARGE SCALE GENOMIC DNA]</scope>
    <source>
        <strain evidence="4">AalE_18-Q3-R2-46_BAT3C.188</strain>
        <strain evidence="5">Ribe_18-Q3-R11-54_MAXAC.001</strain>
    </source>
</reference>
<dbReference type="EMBL" id="JADIXZ010000003">
    <property type="protein sequence ID" value="MBK6300315.1"/>
    <property type="molecule type" value="Genomic_DNA"/>
</dbReference>
<dbReference type="InterPro" id="IPR000873">
    <property type="entry name" value="AMP-dep_synth/lig_dom"/>
</dbReference>
<dbReference type="Proteomes" id="UP000886632">
    <property type="component" value="Unassembled WGS sequence"/>
</dbReference>
<dbReference type="GO" id="GO:0016020">
    <property type="term" value="C:membrane"/>
    <property type="evidence" value="ECO:0007669"/>
    <property type="project" value="TreeGrafter"/>
</dbReference>
<dbReference type="GO" id="GO:0004467">
    <property type="term" value="F:long-chain fatty acid-CoA ligase activity"/>
    <property type="evidence" value="ECO:0007669"/>
    <property type="project" value="TreeGrafter"/>
</dbReference>
<keyword evidence="1" id="KW-0547">Nucleotide-binding</keyword>
<evidence type="ECO:0000259" key="3">
    <source>
        <dbReference type="Pfam" id="PF00501"/>
    </source>
</evidence>
<evidence type="ECO:0000256" key="1">
    <source>
        <dbReference type="ARBA" id="ARBA00022741"/>
    </source>
</evidence>
<comment type="caution">
    <text evidence="4">The sequence shown here is derived from an EMBL/GenBank/DDBJ whole genome shotgun (WGS) entry which is preliminary data.</text>
</comment>
<organism evidence="4 6">
    <name type="scientific">Candidatus Phosphoribacter hodrii</name>
    <dbReference type="NCBI Taxonomy" id="2953743"/>
    <lineage>
        <taxon>Bacteria</taxon>
        <taxon>Bacillati</taxon>
        <taxon>Actinomycetota</taxon>
        <taxon>Actinomycetes</taxon>
        <taxon>Micrococcales</taxon>
        <taxon>Dermatophilaceae</taxon>
        <taxon>Candidatus Phosphoribacter</taxon>
    </lineage>
</organism>
<evidence type="ECO:0000313" key="4">
    <source>
        <dbReference type="EMBL" id="MBK6300315.1"/>
    </source>
</evidence>
<gene>
    <name evidence="4" type="ORF">IPF40_04395</name>
    <name evidence="5" type="ORF">IPP00_01310</name>
</gene>
<feature type="domain" description="AMP-dependent synthetase/ligase" evidence="3">
    <location>
        <begin position="27"/>
        <end position="446"/>
    </location>
</feature>
<sequence length="620" mass="67794">MAMKSAVDERVNHDILEGRARSIAALFRDRVSRSGNREAFQYFHNGHLQSVTWSAARDRVYDMAAGLMSLGLTIEDRVAIASTTRYEWALADLGVMCSGGATTTVYPTTMAEDVAYILGDSGSRFVFAEDDGQVEKLRTHRHDMPNVVKVIVFNGEAHSGDEEGDDWVISLADLEALGRDAREARPTMVDERIDLIAPDHLAVIIYTSGTTGRPKGAELTHDAIVYEAAAVHAIGILDQNDLQFLWLPLSHVFGKILLALPLQMGFPTAIDGKIDKIVDNLAVIKPTFMGAAPRIFEKAYARIAATVAAETGVKRQLMDWALDVGKQVMELRAQGQAPGALLGIQHAVADKLVLSKIRERFGGRVRFFISGSAALNPEIARWFGSVGLIILEGYGLTETSAATCVNRPSLGGYNYGTVGWAIPTTDVKLAADGEILVKGPGVMRGYRNRPDATAEVFDEDGYFRTGDIGEIDANGFVKITDRKKDLFKTSGGKYIAPSLIEAAFKAQCPYASQILVFGDGRNYATALITLDPDAITAWGAANRMAGKSYAEISQTPEVRELLQGYIDTLNQGLNRWETIKRFTVLDRDLTIDEGELTPSLKLKRKHVAEKFKANLEALYD</sequence>
<name>A0A934X4M3_9MICO</name>
<keyword evidence="2" id="KW-0067">ATP-binding</keyword>
<dbReference type="CDD" id="cd05907">
    <property type="entry name" value="VL_LC_FACS_like"/>
    <property type="match status" value="1"/>
</dbReference>
<protein>
    <submittedName>
        <fullName evidence="4">Long-chain fatty acid--CoA ligase</fullName>
    </submittedName>
</protein>
<dbReference type="Proteomes" id="UP000718281">
    <property type="component" value="Unassembled WGS sequence"/>
</dbReference>
<dbReference type="PANTHER" id="PTHR43272">
    <property type="entry name" value="LONG-CHAIN-FATTY-ACID--COA LIGASE"/>
    <property type="match status" value="1"/>
</dbReference>
<dbReference type="InterPro" id="IPR042099">
    <property type="entry name" value="ANL_N_sf"/>
</dbReference>
<keyword evidence="4" id="KW-0436">Ligase</keyword>
<proteinExistence type="predicted"/>
<dbReference type="Pfam" id="PF23562">
    <property type="entry name" value="AMP-binding_C_3"/>
    <property type="match status" value="1"/>
</dbReference>
<dbReference type="EMBL" id="JADKGK010000004">
    <property type="protein sequence ID" value="MBL0002681.1"/>
    <property type="molecule type" value="Genomic_DNA"/>
</dbReference>
<dbReference type="InterPro" id="IPR020845">
    <property type="entry name" value="AMP-binding_CS"/>
</dbReference>
<dbReference type="Gene3D" id="3.40.50.12780">
    <property type="entry name" value="N-terminal domain of ligase-like"/>
    <property type="match status" value="2"/>
</dbReference>